<feature type="region of interest" description="Disordered" evidence="10">
    <location>
        <begin position="72"/>
        <end position="169"/>
    </location>
</feature>
<dbReference type="InterPro" id="IPR006260">
    <property type="entry name" value="TonB/TolA_C"/>
</dbReference>
<dbReference type="SUPFAM" id="SSF74653">
    <property type="entry name" value="TolA/TonB C-terminal domain"/>
    <property type="match status" value="1"/>
</dbReference>
<dbReference type="PANTHER" id="PTHR33446:SF11">
    <property type="entry name" value="TONB3"/>
    <property type="match status" value="1"/>
</dbReference>
<feature type="region of interest" description="Disordered" evidence="10">
    <location>
        <begin position="1"/>
        <end position="27"/>
    </location>
</feature>
<evidence type="ECO:0000313" key="14">
    <source>
        <dbReference type="Proteomes" id="UP000295247"/>
    </source>
</evidence>
<evidence type="ECO:0000256" key="8">
    <source>
        <dbReference type="ARBA" id="ARBA00022989"/>
    </source>
</evidence>
<sequence length="318" mass="33546">MTDRPTPSPASLPAELLTPPSPKGDNRTLALALGAAVLLHLAALLALAARPMPAQQRPIPDSALEVLLVQSPSNTDQPQPEAPGGLRNRSGESIHGDAAHSQEGDGETPPPGALAPVPPPPDTETAQAPSPPAPPPTAPAPLTALSLEGSDRPGAAPQPLPPPLPQPPAIDAAQILASRDRTVARLAAQPAPGLEQPDGLRRRAVSTSTREIRYASYLAAWTRKVERIGNINYPQAAKEQRIYGSLLLHVSIRADGSLVQVRVVRSSGYDLLDQAAVRIVELAAPFSPFPPDIAAETDVLDIVRNWQFMRGDTLGWEQ</sequence>
<evidence type="ECO:0000256" key="1">
    <source>
        <dbReference type="ARBA" id="ARBA00004383"/>
    </source>
</evidence>
<dbReference type="NCBIfam" id="TIGR01352">
    <property type="entry name" value="tonB_Cterm"/>
    <property type="match status" value="1"/>
</dbReference>
<feature type="transmembrane region" description="Helical" evidence="11">
    <location>
        <begin position="29"/>
        <end position="49"/>
    </location>
</feature>
<organism evidence="13 14">
    <name type="scientific">Marichromatium gracile</name>
    <name type="common">Chromatium gracile</name>
    <dbReference type="NCBI Taxonomy" id="1048"/>
    <lineage>
        <taxon>Bacteria</taxon>
        <taxon>Pseudomonadati</taxon>
        <taxon>Pseudomonadota</taxon>
        <taxon>Gammaproteobacteria</taxon>
        <taxon>Chromatiales</taxon>
        <taxon>Chromatiaceae</taxon>
        <taxon>Marichromatium</taxon>
    </lineage>
</organism>
<evidence type="ECO:0000256" key="10">
    <source>
        <dbReference type="SAM" id="MobiDB-lite"/>
    </source>
</evidence>
<evidence type="ECO:0000256" key="7">
    <source>
        <dbReference type="ARBA" id="ARBA00022927"/>
    </source>
</evidence>
<keyword evidence="7" id="KW-0653">Protein transport</keyword>
<proteinExistence type="inferred from homology"/>
<evidence type="ECO:0000256" key="11">
    <source>
        <dbReference type="SAM" id="Phobius"/>
    </source>
</evidence>
<comment type="subcellular location">
    <subcellularLocation>
        <location evidence="1">Cell inner membrane</location>
        <topology evidence="1">Single-pass membrane protein</topology>
        <orientation evidence="1">Periplasmic side</orientation>
    </subcellularLocation>
</comment>
<dbReference type="PANTHER" id="PTHR33446">
    <property type="entry name" value="PROTEIN TONB-RELATED"/>
    <property type="match status" value="1"/>
</dbReference>
<dbReference type="GO" id="GO:0055085">
    <property type="term" value="P:transmembrane transport"/>
    <property type="evidence" value="ECO:0007669"/>
    <property type="project" value="InterPro"/>
</dbReference>
<feature type="compositionally biased region" description="Pro residues" evidence="10">
    <location>
        <begin position="129"/>
        <end position="139"/>
    </location>
</feature>
<dbReference type="InterPro" id="IPR051045">
    <property type="entry name" value="TonB-dependent_transducer"/>
</dbReference>
<dbReference type="InterPro" id="IPR037682">
    <property type="entry name" value="TonB_C"/>
</dbReference>
<feature type="compositionally biased region" description="Pro residues" evidence="10">
    <location>
        <begin position="1"/>
        <end position="10"/>
    </location>
</feature>
<name>A0A4R4AKS8_MARGR</name>
<feature type="domain" description="TonB C-terminal" evidence="12">
    <location>
        <begin position="218"/>
        <end position="312"/>
    </location>
</feature>
<evidence type="ECO:0000256" key="5">
    <source>
        <dbReference type="ARBA" id="ARBA00022519"/>
    </source>
</evidence>
<dbReference type="Proteomes" id="UP000295247">
    <property type="component" value="Unassembled WGS sequence"/>
</dbReference>
<evidence type="ECO:0000313" key="13">
    <source>
        <dbReference type="EMBL" id="TCW40038.1"/>
    </source>
</evidence>
<dbReference type="GO" id="GO:0015031">
    <property type="term" value="P:protein transport"/>
    <property type="evidence" value="ECO:0007669"/>
    <property type="project" value="UniProtKB-KW"/>
</dbReference>
<dbReference type="Pfam" id="PF03544">
    <property type="entry name" value="TonB_C"/>
    <property type="match status" value="1"/>
</dbReference>
<dbReference type="GO" id="GO:0098797">
    <property type="term" value="C:plasma membrane protein complex"/>
    <property type="evidence" value="ECO:0007669"/>
    <property type="project" value="TreeGrafter"/>
</dbReference>
<evidence type="ECO:0000256" key="9">
    <source>
        <dbReference type="ARBA" id="ARBA00023136"/>
    </source>
</evidence>
<dbReference type="Gene3D" id="3.30.1150.10">
    <property type="match status" value="1"/>
</dbReference>
<protein>
    <submittedName>
        <fullName evidence="13">Protein TonB</fullName>
    </submittedName>
</protein>
<dbReference type="PROSITE" id="PS52015">
    <property type="entry name" value="TONB_CTD"/>
    <property type="match status" value="1"/>
</dbReference>
<keyword evidence="6 11" id="KW-0812">Transmembrane</keyword>
<keyword evidence="8 11" id="KW-1133">Transmembrane helix</keyword>
<feature type="compositionally biased region" description="Basic and acidic residues" evidence="10">
    <location>
        <begin position="89"/>
        <end position="103"/>
    </location>
</feature>
<dbReference type="GO" id="GO:0031992">
    <property type="term" value="F:energy transducer activity"/>
    <property type="evidence" value="ECO:0007669"/>
    <property type="project" value="TreeGrafter"/>
</dbReference>
<gene>
    <name evidence="13" type="ORF">EDC29_101455</name>
</gene>
<dbReference type="RefSeq" id="WP_132228371.1">
    <property type="nucleotide sequence ID" value="NZ_SMDC01000001.1"/>
</dbReference>
<dbReference type="EMBL" id="SMDC01000001">
    <property type="protein sequence ID" value="TCW40038.1"/>
    <property type="molecule type" value="Genomic_DNA"/>
</dbReference>
<evidence type="ECO:0000256" key="3">
    <source>
        <dbReference type="ARBA" id="ARBA00022448"/>
    </source>
</evidence>
<evidence type="ECO:0000256" key="6">
    <source>
        <dbReference type="ARBA" id="ARBA00022692"/>
    </source>
</evidence>
<evidence type="ECO:0000259" key="12">
    <source>
        <dbReference type="PROSITE" id="PS52015"/>
    </source>
</evidence>
<accession>A0A4R4AKS8</accession>
<evidence type="ECO:0000256" key="2">
    <source>
        <dbReference type="ARBA" id="ARBA00006555"/>
    </source>
</evidence>
<keyword evidence="9 11" id="KW-0472">Membrane</keyword>
<feature type="compositionally biased region" description="Pro residues" evidence="10">
    <location>
        <begin position="156"/>
        <end position="168"/>
    </location>
</feature>
<keyword evidence="5" id="KW-0997">Cell inner membrane</keyword>
<comment type="similarity">
    <text evidence="2">Belongs to the TonB family.</text>
</comment>
<evidence type="ECO:0000256" key="4">
    <source>
        <dbReference type="ARBA" id="ARBA00022475"/>
    </source>
</evidence>
<keyword evidence="4" id="KW-1003">Cell membrane</keyword>
<comment type="caution">
    <text evidence="13">The sequence shown here is derived from an EMBL/GenBank/DDBJ whole genome shotgun (WGS) entry which is preliminary data.</text>
</comment>
<dbReference type="AlphaFoldDB" id="A0A4R4AKS8"/>
<keyword evidence="3" id="KW-0813">Transport</keyword>
<feature type="compositionally biased region" description="Pro residues" evidence="10">
    <location>
        <begin position="108"/>
        <end position="122"/>
    </location>
</feature>
<reference evidence="13 14" key="1">
    <citation type="submission" date="2019-03" db="EMBL/GenBank/DDBJ databases">
        <title>Genomic Encyclopedia of Type Strains, Phase IV (KMG-IV): sequencing the most valuable type-strain genomes for metagenomic binning, comparative biology and taxonomic classification.</title>
        <authorList>
            <person name="Goeker M."/>
        </authorList>
    </citation>
    <scope>NUCLEOTIDE SEQUENCE [LARGE SCALE GENOMIC DNA]</scope>
    <source>
        <strain evidence="13 14">DSM 203</strain>
    </source>
</reference>